<keyword evidence="1" id="KW-1133">Transmembrane helix</keyword>
<organism evidence="2 3">
    <name type="scientific">Opitutus terrae (strain DSM 11246 / JCM 15787 / PB90-1)</name>
    <dbReference type="NCBI Taxonomy" id="452637"/>
    <lineage>
        <taxon>Bacteria</taxon>
        <taxon>Pseudomonadati</taxon>
        <taxon>Verrucomicrobiota</taxon>
        <taxon>Opitutia</taxon>
        <taxon>Opitutales</taxon>
        <taxon>Opitutaceae</taxon>
        <taxon>Opitutus</taxon>
    </lineage>
</organism>
<dbReference type="NCBIfam" id="NF037959">
    <property type="entry name" value="MFS_SpdSyn"/>
    <property type="match status" value="1"/>
</dbReference>
<dbReference type="STRING" id="452637.Oter_3029"/>
<dbReference type="InterPro" id="IPR036259">
    <property type="entry name" value="MFS_trans_sf"/>
</dbReference>
<name>B1ZYY6_OPITP</name>
<keyword evidence="1" id="KW-0812">Transmembrane</keyword>
<evidence type="ECO:0000313" key="3">
    <source>
        <dbReference type="Proteomes" id="UP000007013"/>
    </source>
</evidence>
<accession>B1ZYY6</accession>
<keyword evidence="1" id="KW-0472">Membrane</keyword>
<dbReference type="SUPFAM" id="SSF103473">
    <property type="entry name" value="MFS general substrate transporter"/>
    <property type="match status" value="1"/>
</dbReference>
<evidence type="ECO:0000256" key="1">
    <source>
        <dbReference type="SAM" id="Phobius"/>
    </source>
</evidence>
<feature type="transmembrane region" description="Helical" evidence="1">
    <location>
        <begin position="20"/>
        <end position="44"/>
    </location>
</feature>
<proteinExistence type="predicted"/>
<keyword evidence="3" id="KW-1185">Reference proteome</keyword>
<dbReference type="HOGENOM" id="CLU_115738_0_0_0"/>
<gene>
    <name evidence="2" type="ordered locus">Oter_3029</name>
</gene>
<dbReference type="Proteomes" id="UP000007013">
    <property type="component" value="Chromosome"/>
</dbReference>
<dbReference type="AlphaFoldDB" id="B1ZYY6"/>
<feature type="transmembrane region" description="Helical" evidence="1">
    <location>
        <begin position="56"/>
        <end position="77"/>
    </location>
</feature>
<dbReference type="EMBL" id="CP001032">
    <property type="protein sequence ID" value="ACB76309.1"/>
    <property type="molecule type" value="Genomic_DNA"/>
</dbReference>
<feature type="transmembrane region" description="Helical" evidence="1">
    <location>
        <begin position="160"/>
        <end position="178"/>
    </location>
</feature>
<evidence type="ECO:0000313" key="2">
    <source>
        <dbReference type="EMBL" id="ACB76309.1"/>
    </source>
</evidence>
<dbReference type="KEGG" id="ote:Oter_3029"/>
<reference evidence="2 3" key="1">
    <citation type="journal article" date="2011" name="J. Bacteriol.">
        <title>Genome sequence of the verrucomicrobium Opitutus terrae PB90-1, an abundant inhabitant of rice paddy soil ecosystems.</title>
        <authorList>
            <person name="van Passel M.W."/>
            <person name="Kant R."/>
            <person name="Palva A."/>
            <person name="Copeland A."/>
            <person name="Lucas S."/>
            <person name="Lapidus A."/>
            <person name="Glavina del Rio T."/>
            <person name="Pitluck S."/>
            <person name="Goltsman E."/>
            <person name="Clum A."/>
            <person name="Sun H."/>
            <person name="Schmutz J."/>
            <person name="Larimer F.W."/>
            <person name="Land M.L."/>
            <person name="Hauser L."/>
            <person name="Kyrpides N."/>
            <person name="Mikhailova N."/>
            <person name="Richardson P.P."/>
            <person name="Janssen P.H."/>
            <person name="de Vos W.M."/>
            <person name="Smidt H."/>
        </authorList>
    </citation>
    <scope>NUCLEOTIDE SEQUENCE [LARGE SCALE GENOMIC DNA]</scope>
    <source>
        <strain evidence="3">DSM 11246 / JCM 15787 / PB90-1</strain>
    </source>
</reference>
<sequence>MGFQLLASRLLNPHFGSSIIVWAWLISTFLAAFSVGSMLGGWISNLPPAPRRTAQMVGAIVAICTLALVALAGRTLLGRIELALPDLSTALFAACATLFFLPVTALSSFGPQCVQYLAVRGMPAGHASGLVYGVSTLGNIAGVMLTAFALIPHFRVSHLLYLWLGVALVSLAALLRLLRGTTTTSSSS</sequence>
<dbReference type="Gene3D" id="1.20.1250.20">
    <property type="entry name" value="MFS general substrate transporter like domains"/>
    <property type="match status" value="1"/>
</dbReference>
<dbReference type="eggNOG" id="COG4262">
    <property type="taxonomic scope" value="Bacteria"/>
</dbReference>
<feature type="transmembrane region" description="Helical" evidence="1">
    <location>
        <begin position="89"/>
        <end position="109"/>
    </location>
</feature>
<protein>
    <submittedName>
        <fullName evidence="2">Putative membrane protein</fullName>
    </submittedName>
</protein>
<feature type="transmembrane region" description="Helical" evidence="1">
    <location>
        <begin position="130"/>
        <end position="154"/>
    </location>
</feature>